<feature type="signal peptide" evidence="5">
    <location>
        <begin position="1"/>
        <end position="31"/>
    </location>
</feature>
<dbReference type="InterPro" id="IPR028994">
    <property type="entry name" value="Integrin_alpha_N"/>
</dbReference>
<dbReference type="RefSeq" id="WP_346096005.1">
    <property type="nucleotide sequence ID" value="NZ_BAAABY010000026.1"/>
</dbReference>
<dbReference type="Gene3D" id="2.130.10.130">
    <property type="entry name" value="Integrin alpha, N-terminal"/>
    <property type="match status" value="4"/>
</dbReference>
<protein>
    <submittedName>
        <fullName evidence="6">FG-GAP repeat protein</fullName>
    </submittedName>
</protein>
<dbReference type="PANTHER" id="PTHR23221:SF7">
    <property type="entry name" value="PHOSPHATIDYLINOSITOL-GLYCAN-SPECIFIC PHOSPHOLIPASE D"/>
    <property type="match status" value="1"/>
</dbReference>
<proteinExistence type="predicted"/>
<evidence type="ECO:0000256" key="4">
    <source>
        <dbReference type="ARBA" id="ARBA00023180"/>
    </source>
</evidence>
<dbReference type="PROSITE" id="PS51318">
    <property type="entry name" value="TAT"/>
    <property type="match status" value="1"/>
</dbReference>
<dbReference type="Pfam" id="PF01839">
    <property type="entry name" value="FG-GAP"/>
    <property type="match status" value="5"/>
</dbReference>
<dbReference type="SMART" id="SM00191">
    <property type="entry name" value="Int_alpha"/>
    <property type="match status" value="6"/>
</dbReference>
<evidence type="ECO:0000256" key="1">
    <source>
        <dbReference type="ARBA" id="ARBA00022729"/>
    </source>
</evidence>
<gene>
    <name evidence="6" type="ORF">GCM10010361_35710</name>
</gene>
<evidence type="ECO:0000313" key="6">
    <source>
        <dbReference type="EMBL" id="GAA0468367.1"/>
    </source>
</evidence>
<accession>A0ABN1A5Z5</accession>
<dbReference type="PANTHER" id="PTHR23221">
    <property type="entry name" value="GLYCOSYLPHOSPHATIDYLINOSITOL PHOSPHOLIPASE D"/>
    <property type="match status" value="1"/>
</dbReference>
<keyword evidence="2" id="KW-0677">Repeat</keyword>
<dbReference type="InterPro" id="IPR013517">
    <property type="entry name" value="FG-GAP"/>
</dbReference>
<dbReference type="InterPro" id="IPR006311">
    <property type="entry name" value="TAT_signal"/>
</dbReference>
<keyword evidence="7" id="KW-1185">Reference proteome</keyword>
<evidence type="ECO:0000313" key="7">
    <source>
        <dbReference type="Proteomes" id="UP001500909"/>
    </source>
</evidence>
<feature type="chain" id="PRO_5046845054" evidence="5">
    <location>
        <begin position="32"/>
        <end position="487"/>
    </location>
</feature>
<comment type="caution">
    <text evidence="6">The sequence shown here is derived from an EMBL/GenBank/DDBJ whole genome shotgun (WGS) entry which is preliminary data.</text>
</comment>
<name>A0ABN1A5Z5_9ACTN</name>
<dbReference type="PROSITE" id="PS51470">
    <property type="entry name" value="FG_GAP"/>
    <property type="match status" value="2"/>
</dbReference>
<dbReference type="InterPro" id="IPR013519">
    <property type="entry name" value="Int_alpha_beta-p"/>
</dbReference>
<dbReference type="Proteomes" id="UP001500909">
    <property type="component" value="Unassembled WGS sequence"/>
</dbReference>
<keyword evidence="3" id="KW-0378">Hydrolase</keyword>
<sequence length="487" mass="47973">MPKHLRTVLATAAAASLTGALLTLSTGPAAAAGSGLQGDFNGDGYRDLAVAAPAATVAGHKNAGAVTILYGSATGVSAGRHATFSQDTAGVQGAAETGDMFGSATAAGDFNSDGYADLAVSAPYEDVSGDTDGGTVQILWGAAGGITRTATVPDPAPTKHDRFGNALAAGDFDGDKKGDLAVGTSSATLRVFKGGFTSAGVSAAKSAVALPILGGTDTGILQLTAGDVTADGRTDLVVDGFENAADDGENYYNANYYVPGSASGLSGSAARKLPAGFITAIGDTDGDGYGDLVTGMHWDADMVPGSTKGGKVNVIYGSASGPTGRIDSITQESGAVPGNSERGDSFGYEVSLGDIDGDGRQDLAIGAAGEDIDGVTDTGAVTVLRGSASGIDTTQGVQYFHQDTAGVPGASENGDLFGTEVFLSDVNGDGKADLTTGVSYENDGNGSVVHLPSNGTRIGTAGARSVSPSAVGVPTTGKPQFGAIMTG</sequence>
<evidence type="ECO:0000256" key="2">
    <source>
        <dbReference type="ARBA" id="ARBA00022737"/>
    </source>
</evidence>
<keyword evidence="1 5" id="KW-0732">Signal</keyword>
<dbReference type="SUPFAM" id="SSF69318">
    <property type="entry name" value="Integrin alpha N-terminal domain"/>
    <property type="match status" value="1"/>
</dbReference>
<evidence type="ECO:0000256" key="5">
    <source>
        <dbReference type="SAM" id="SignalP"/>
    </source>
</evidence>
<dbReference type="EMBL" id="BAAABY010000026">
    <property type="protein sequence ID" value="GAA0468367.1"/>
    <property type="molecule type" value="Genomic_DNA"/>
</dbReference>
<keyword evidence="4" id="KW-0325">Glycoprotein</keyword>
<organism evidence="6 7">
    <name type="scientific">Streptomyces olivaceiscleroticus</name>
    <dbReference type="NCBI Taxonomy" id="68245"/>
    <lineage>
        <taxon>Bacteria</taxon>
        <taxon>Bacillati</taxon>
        <taxon>Actinomycetota</taxon>
        <taxon>Actinomycetes</taxon>
        <taxon>Kitasatosporales</taxon>
        <taxon>Streptomycetaceae</taxon>
        <taxon>Streptomyces</taxon>
    </lineage>
</organism>
<evidence type="ECO:0000256" key="3">
    <source>
        <dbReference type="ARBA" id="ARBA00022801"/>
    </source>
</evidence>
<reference evidence="6 7" key="1">
    <citation type="journal article" date="2019" name="Int. J. Syst. Evol. Microbiol.">
        <title>The Global Catalogue of Microorganisms (GCM) 10K type strain sequencing project: providing services to taxonomists for standard genome sequencing and annotation.</title>
        <authorList>
            <consortium name="The Broad Institute Genomics Platform"/>
            <consortium name="The Broad Institute Genome Sequencing Center for Infectious Disease"/>
            <person name="Wu L."/>
            <person name="Ma J."/>
        </authorList>
    </citation>
    <scope>NUCLEOTIDE SEQUENCE [LARGE SCALE GENOMIC DNA]</scope>
    <source>
        <strain evidence="6 7">JCM 4805</strain>
    </source>
</reference>